<accession>E4XQL4</accession>
<organism evidence="1">
    <name type="scientific">Oikopleura dioica</name>
    <name type="common">Tunicate</name>
    <dbReference type="NCBI Taxonomy" id="34765"/>
    <lineage>
        <taxon>Eukaryota</taxon>
        <taxon>Metazoa</taxon>
        <taxon>Chordata</taxon>
        <taxon>Tunicata</taxon>
        <taxon>Appendicularia</taxon>
        <taxon>Copelata</taxon>
        <taxon>Oikopleuridae</taxon>
        <taxon>Oikopleura</taxon>
    </lineage>
</organism>
<proteinExistence type="predicted"/>
<sequence>MYLVVELQYKSSWCKSSGRGQCFRKRESAYQIHSPGARVLNLFCSVIFEKNGHRFPDRSYCCRLCRRSWNLRHGQQGQD</sequence>
<dbReference type="InParanoid" id="E4XQL4"/>
<dbReference type="AlphaFoldDB" id="E4XQL4"/>
<evidence type="ECO:0000313" key="2">
    <source>
        <dbReference type="Proteomes" id="UP000001307"/>
    </source>
</evidence>
<gene>
    <name evidence="1" type="ORF">GSOID_T00017967001</name>
</gene>
<protein>
    <submittedName>
        <fullName evidence="1">Uncharacterized protein</fullName>
    </submittedName>
</protein>
<dbReference type="Proteomes" id="UP000001307">
    <property type="component" value="Unassembled WGS sequence"/>
</dbReference>
<keyword evidence="2" id="KW-1185">Reference proteome</keyword>
<evidence type="ECO:0000313" key="1">
    <source>
        <dbReference type="EMBL" id="CBY12100.1"/>
    </source>
</evidence>
<dbReference type="EMBL" id="FN653106">
    <property type="protein sequence ID" value="CBY12100.1"/>
    <property type="molecule type" value="Genomic_DNA"/>
</dbReference>
<name>E4XQL4_OIKDI</name>
<reference evidence="1" key="1">
    <citation type="journal article" date="2010" name="Science">
        <title>Plasticity of animal genome architecture unmasked by rapid evolution of a pelagic tunicate.</title>
        <authorList>
            <person name="Denoeud F."/>
            <person name="Henriet S."/>
            <person name="Mungpakdee S."/>
            <person name="Aury J.M."/>
            <person name="Da Silva C."/>
            <person name="Brinkmann H."/>
            <person name="Mikhaleva J."/>
            <person name="Olsen L.C."/>
            <person name="Jubin C."/>
            <person name="Canestro C."/>
            <person name="Bouquet J.M."/>
            <person name="Danks G."/>
            <person name="Poulain J."/>
            <person name="Campsteijn C."/>
            <person name="Adamski M."/>
            <person name="Cross I."/>
            <person name="Yadetie F."/>
            <person name="Muffato M."/>
            <person name="Louis A."/>
            <person name="Butcher S."/>
            <person name="Tsagkogeorga G."/>
            <person name="Konrad A."/>
            <person name="Singh S."/>
            <person name="Jensen M.F."/>
            <person name="Cong E.H."/>
            <person name="Eikeseth-Otteraa H."/>
            <person name="Noel B."/>
            <person name="Anthouard V."/>
            <person name="Porcel B.M."/>
            <person name="Kachouri-Lafond R."/>
            <person name="Nishino A."/>
            <person name="Ugolini M."/>
            <person name="Chourrout P."/>
            <person name="Nishida H."/>
            <person name="Aasland R."/>
            <person name="Huzurbazar S."/>
            <person name="Westhof E."/>
            <person name="Delsuc F."/>
            <person name="Lehrach H."/>
            <person name="Reinhardt R."/>
            <person name="Weissenbach J."/>
            <person name="Roy S.W."/>
            <person name="Artiguenave F."/>
            <person name="Postlethwait J.H."/>
            <person name="Manak J.R."/>
            <person name="Thompson E.M."/>
            <person name="Jaillon O."/>
            <person name="Du Pasquier L."/>
            <person name="Boudinot P."/>
            <person name="Liberles D.A."/>
            <person name="Volff J.N."/>
            <person name="Philippe H."/>
            <person name="Lenhard B."/>
            <person name="Roest Crollius H."/>
            <person name="Wincker P."/>
            <person name="Chourrout D."/>
        </authorList>
    </citation>
    <scope>NUCLEOTIDE SEQUENCE [LARGE SCALE GENOMIC DNA]</scope>
</reference>